<dbReference type="RefSeq" id="WP_387725950.1">
    <property type="nucleotide sequence ID" value="NZ_JBIAPI010000016.1"/>
</dbReference>
<evidence type="ECO:0000256" key="1">
    <source>
        <dbReference type="SAM" id="Phobius"/>
    </source>
</evidence>
<dbReference type="Proteomes" id="UP001601948">
    <property type="component" value="Unassembled WGS sequence"/>
</dbReference>
<evidence type="ECO:0000313" key="3">
    <source>
        <dbReference type="Proteomes" id="UP001601948"/>
    </source>
</evidence>
<feature type="transmembrane region" description="Helical" evidence="1">
    <location>
        <begin position="74"/>
        <end position="95"/>
    </location>
</feature>
<name>A0ABW6R5N7_9NOCA</name>
<sequence length="166" mass="18416">MGQLAGMVAFGPVGIAVGWLLVTSTTTEPVQMVFMFGPIVMGALSLILGLHHFISPVPDVAVDERGVTLGPFGQIPWAGISCIHLVTAHTMRYLVIELVEPKPNIVEQRWPRWVYGLIGKFSIGYPLSISERWLRPISLDDIAAELHRRNPGLVVARSEQNSFCWW</sequence>
<dbReference type="EMBL" id="JBIAPI010000016">
    <property type="protein sequence ID" value="MFF3228837.1"/>
    <property type="molecule type" value="Genomic_DNA"/>
</dbReference>
<comment type="caution">
    <text evidence="2">The sequence shown here is derived from an EMBL/GenBank/DDBJ whole genome shotgun (WGS) entry which is preliminary data.</text>
</comment>
<feature type="transmembrane region" description="Helical" evidence="1">
    <location>
        <begin position="6"/>
        <end position="22"/>
    </location>
</feature>
<gene>
    <name evidence="2" type="ORF">ACFYV7_39010</name>
</gene>
<feature type="transmembrane region" description="Helical" evidence="1">
    <location>
        <begin position="34"/>
        <end position="54"/>
    </location>
</feature>
<protein>
    <submittedName>
        <fullName evidence="2">Uncharacterized protein</fullName>
    </submittedName>
</protein>
<evidence type="ECO:0000313" key="2">
    <source>
        <dbReference type="EMBL" id="MFF3228837.1"/>
    </source>
</evidence>
<accession>A0ABW6R5N7</accession>
<keyword evidence="1" id="KW-0812">Transmembrane</keyword>
<proteinExistence type="predicted"/>
<keyword evidence="1" id="KW-0472">Membrane</keyword>
<reference evidence="2 3" key="1">
    <citation type="submission" date="2024-10" db="EMBL/GenBank/DDBJ databases">
        <title>The Natural Products Discovery Center: Release of the First 8490 Sequenced Strains for Exploring Actinobacteria Biosynthetic Diversity.</title>
        <authorList>
            <person name="Kalkreuter E."/>
            <person name="Kautsar S.A."/>
            <person name="Yang D."/>
            <person name="Bader C.D."/>
            <person name="Teijaro C.N."/>
            <person name="Fluegel L."/>
            <person name="Davis C.M."/>
            <person name="Simpson J.R."/>
            <person name="Lauterbach L."/>
            <person name="Steele A.D."/>
            <person name="Gui C."/>
            <person name="Meng S."/>
            <person name="Li G."/>
            <person name="Viehrig K."/>
            <person name="Ye F."/>
            <person name="Su P."/>
            <person name="Kiefer A.F."/>
            <person name="Nichols A."/>
            <person name="Cepeda A.J."/>
            <person name="Yan W."/>
            <person name="Fan B."/>
            <person name="Jiang Y."/>
            <person name="Adhikari A."/>
            <person name="Zheng C.-J."/>
            <person name="Schuster L."/>
            <person name="Cowan T.M."/>
            <person name="Smanski M.J."/>
            <person name="Chevrette M.G."/>
            <person name="De Carvalho L.P.S."/>
            <person name="Shen B."/>
        </authorList>
    </citation>
    <scope>NUCLEOTIDE SEQUENCE [LARGE SCALE GENOMIC DNA]</scope>
    <source>
        <strain evidence="2 3">NPDC003040</strain>
    </source>
</reference>
<keyword evidence="1" id="KW-1133">Transmembrane helix</keyword>
<keyword evidence="3" id="KW-1185">Reference proteome</keyword>
<organism evidence="2 3">
    <name type="scientific">Nocardia suismassiliense</name>
    <dbReference type="NCBI Taxonomy" id="2077092"/>
    <lineage>
        <taxon>Bacteria</taxon>
        <taxon>Bacillati</taxon>
        <taxon>Actinomycetota</taxon>
        <taxon>Actinomycetes</taxon>
        <taxon>Mycobacteriales</taxon>
        <taxon>Nocardiaceae</taxon>
        <taxon>Nocardia</taxon>
    </lineage>
</organism>